<dbReference type="Proteomes" id="UP000006050">
    <property type="component" value="Chromosome"/>
</dbReference>
<organism evidence="1 2">
    <name type="scientific">Belliella baltica (strain DSM 15883 / CIP 108006 / LMG 21964 / BA134)</name>
    <dbReference type="NCBI Taxonomy" id="866536"/>
    <lineage>
        <taxon>Bacteria</taxon>
        <taxon>Pseudomonadati</taxon>
        <taxon>Bacteroidota</taxon>
        <taxon>Cytophagia</taxon>
        <taxon>Cytophagales</taxon>
        <taxon>Cyclobacteriaceae</taxon>
        <taxon>Belliella</taxon>
    </lineage>
</organism>
<dbReference type="HOGENOM" id="CLU_1264873_0_0_10"/>
<proteinExistence type="predicted"/>
<evidence type="ECO:0000313" key="1">
    <source>
        <dbReference type="EMBL" id="AFL83380.1"/>
    </source>
</evidence>
<gene>
    <name evidence="1" type="ordered locus">Belba_0726</name>
</gene>
<dbReference type="EMBL" id="CP003281">
    <property type="protein sequence ID" value="AFL83380.1"/>
    <property type="molecule type" value="Genomic_DNA"/>
</dbReference>
<sequence>MLTEDFLKIINLLTLIFILTCRLSLAQDLSSQIIELEKVEVKSEGFQLVNNPNFSKKNVRVGVKGEAVVVSILNLNKVKDKNLQGLEFFFNHKWYTDGVERFLIRPVIYGDADGRPGELLFEDNKSYSINKNLNERFFIDLVNYNLNFNEFEQIFIGFQLLKETDIELEEDFNFVMNEVKSKTPLTYLKISCLTCNFFPDTPTKNKSIVLKYIAFFSK</sequence>
<name>I3Z2B2_BELBD</name>
<reference evidence="2" key="1">
    <citation type="submission" date="2012-06" db="EMBL/GenBank/DDBJ databases">
        <title>The complete genome of Belliella baltica DSM 15883.</title>
        <authorList>
            <person name="Lucas S."/>
            <person name="Copeland A."/>
            <person name="Lapidus A."/>
            <person name="Goodwin L."/>
            <person name="Pitluck S."/>
            <person name="Peters L."/>
            <person name="Mikhailova N."/>
            <person name="Davenport K."/>
            <person name="Kyrpides N."/>
            <person name="Mavromatis K."/>
            <person name="Pagani I."/>
            <person name="Ivanova N."/>
            <person name="Ovchinnikova G."/>
            <person name="Zeytun A."/>
            <person name="Detter J.C."/>
            <person name="Han C."/>
            <person name="Land M."/>
            <person name="Hauser L."/>
            <person name="Markowitz V."/>
            <person name="Cheng J.-F."/>
            <person name="Hugenholtz P."/>
            <person name="Woyke T."/>
            <person name="Wu D."/>
            <person name="Tindall B."/>
            <person name="Pomrenke H."/>
            <person name="Brambilla E."/>
            <person name="Klenk H.-P."/>
            <person name="Eisen J.A."/>
        </authorList>
    </citation>
    <scope>NUCLEOTIDE SEQUENCE [LARGE SCALE GENOMIC DNA]</scope>
    <source>
        <strain evidence="2">DSM 15883 / CIP 108006 / LMG 21964 / BA134</strain>
    </source>
</reference>
<dbReference type="KEGG" id="bbd:Belba_0726"/>
<dbReference type="AlphaFoldDB" id="I3Z2B2"/>
<evidence type="ECO:0000313" key="2">
    <source>
        <dbReference type="Proteomes" id="UP000006050"/>
    </source>
</evidence>
<accession>I3Z2B2</accession>
<protein>
    <submittedName>
        <fullName evidence="1">Uncharacterized protein</fullName>
    </submittedName>
</protein>
<keyword evidence="2" id="KW-1185">Reference proteome</keyword>